<dbReference type="InterPro" id="IPR036397">
    <property type="entry name" value="RNaseH_sf"/>
</dbReference>
<dbReference type="SUPFAM" id="SSF54160">
    <property type="entry name" value="Chromo domain-like"/>
    <property type="match status" value="1"/>
</dbReference>
<dbReference type="GO" id="GO:0005694">
    <property type="term" value="C:chromosome"/>
    <property type="evidence" value="ECO:0007669"/>
    <property type="project" value="UniProtKB-ARBA"/>
</dbReference>
<proteinExistence type="predicted"/>
<accession>A0A8K0GPL0</accession>
<dbReference type="Gene3D" id="3.30.420.10">
    <property type="entry name" value="Ribonuclease H-like superfamily/Ribonuclease H"/>
    <property type="match status" value="1"/>
</dbReference>
<dbReference type="PROSITE" id="PS50013">
    <property type="entry name" value="CHROMO_2"/>
    <property type="match status" value="1"/>
</dbReference>
<dbReference type="Gene3D" id="2.40.50.40">
    <property type="match status" value="1"/>
</dbReference>
<evidence type="ECO:0008006" key="5">
    <source>
        <dbReference type="Google" id="ProtNLM"/>
    </source>
</evidence>
<reference evidence="3" key="1">
    <citation type="submission" date="2019-08" db="EMBL/GenBank/DDBJ databases">
        <title>The genome of the North American firefly Photinus pyralis.</title>
        <authorList>
            <consortium name="Photinus pyralis genome working group"/>
            <person name="Fallon T.R."/>
            <person name="Sander Lower S.E."/>
            <person name="Weng J.-K."/>
        </authorList>
    </citation>
    <scope>NUCLEOTIDE SEQUENCE</scope>
    <source>
        <strain evidence="3">TRF0915ILg1</strain>
        <tissue evidence="3">Whole body</tissue>
    </source>
</reference>
<dbReference type="SUPFAM" id="SSF53098">
    <property type="entry name" value="Ribonuclease H-like"/>
    <property type="match status" value="1"/>
</dbReference>
<protein>
    <recommendedName>
        <fullName evidence="5">Chromo domain-containing protein</fullName>
    </recommendedName>
</protein>
<keyword evidence="4" id="KW-1185">Reference proteome</keyword>
<dbReference type="PROSITE" id="PS50994">
    <property type="entry name" value="INTEGRASE"/>
    <property type="match status" value="1"/>
</dbReference>
<dbReference type="Pfam" id="PF00385">
    <property type="entry name" value="Chromo"/>
    <property type="match status" value="1"/>
</dbReference>
<dbReference type="PANTHER" id="PTHR46585:SF1">
    <property type="entry name" value="CHROMO DOMAIN-CONTAINING PROTEIN"/>
    <property type="match status" value="1"/>
</dbReference>
<evidence type="ECO:0000259" key="2">
    <source>
        <dbReference type="PROSITE" id="PS50994"/>
    </source>
</evidence>
<feature type="domain" description="Chromo" evidence="1">
    <location>
        <begin position="285"/>
        <end position="324"/>
    </location>
</feature>
<dbReference type="Pfam" id="PF00665">
    <property type="entry name" value="rve"/>
    <property type="match status" value="1"/>
</dbReference>
<dbReference type="GO" id="GO:0015074">
    <property type="term" value="P:DNA integration"/>
    <property type="evidence" value="ECO:0007669"/>
    <property type="project" value="InterPro"/>
</dbReference>
<feature type="domain" description="Integrase catalytic" evidence="2">
    <location>
        <begin position="135"/>
        <end position="236"/>
    </location>
</feature>
<dbReference type="InterPro" id="IPR000953">
    <property type="entry name" value="Chromo/chromo_shadow_dom"/>
</dbReference>
<evidence type="ECO:0000259" key="1">
    <source>
        <dbReference type="PROSITE" id="PS50013"/>
    </source>
</evidence>
<evidence type="ECO:0000313" key="4">
    <source>
        <dbReference type="Proteomes" id="UP000801492"/>
    </source>
</evidence>
<gene>
    <name evidence="3" type="ORF">ILUMI_01062</name>
</gene>
<dbReference type="EMBL" id="VTPC01000603">
    <property type="protein sequence ID" value="KAF2905113.1"/>
    <property type="molecule type" value="Genomic_DNA"/>
</dbReference>
<dbReference type="InterPro" id="IPR023780">
    <property type="entry name" value="Chromo_domain"/>
</dbReference>
<dbReference type="InterPro" id="IPR001584">
    <property type="entry name" value="Integrase_cat-core"/>
</dbReference>
<dbReference type="InterPro" id="IPR016197">
    <property type="entry name" value="Chromo-like_dom_sf"/>
</dbReference>
<evidence type="ECO:0000313" key="3">
    <source>
        <dbReference type="EMBL" id="KAF2905113.1"/>
    </source>
</evidence>
<sequence>MDYAKKMVLVAPEVVQRLSTAETTEPKTLSHLDSDMQKVLKSKLEDREKWTEYYQALQRYLHFTAKTRQPISISIEVDSSGQCPQLSQEAVIATVPPTTTDTRNKHGRIKTAKTFKSSWLSTPSLEEPYDADLAALETPAKKKRSQRRSLDWERLLWQADLCDMKNLSKYNDGVNYILTVIDVFSKKVWVRPLKNKTFAEVINAFKKVFQQNGTTPENLQSDKEKEFVAQFVQNFLCNQQPRGESGGNTTILLTQILIDLNDESVEGTFYQQELQPVSVDSDTLFKIEVLDEKGGGQNKKYLVKWLGYNDKFNSWVSAADIKQI</sequence>
<organism evidence="3 4">
    <name type="scientific">Ignelater luminosus</name>
    <name type="common">Cucubano</name>
    <name type="synonym">Pyrophorus luminosus</name>
    <dbReference type="NCBI Taxonomy" id="2038154"/>
    <lineage>
        <taxon>Eukaryota</taxon>
        <taxon>Metazoa</taxon>
        <taxon>Ecdysozoa</taxon>
        <taxon>Arthropoda</taxon>
        <taxon>Hexapoda</taxon>
        <taxon>Insecta</taxon>
        <taxon>Pterygota</taxon>
        <taxon>Neoptera</taxon>
        <taxon>Endopterygota</taxon>
        <taxon>Coleoptera</taxon>
        <taxon>Polyphaga</taxon>
        <taxon>Elateriformia</taxon>
        <taxon>Elateroidea</taxon>
        <taxon>Elateridae</taxon>
        <taxon>Agrypninae</taxon>
        <taxon>Pyrophorini</taxon>
        <taxon>Ignelater</taxon>
    </lineage>
</organism>
<dbReference type="AlphaFoldDB" id="A0A8K0GPL0"/>
<dbReference type="PANTHER" id="PTHR46585">
    <property type="entry name" value="INTEGRASE CORE DOMAIN CONTAINING PROTEIN"/>
    <property type="match status" value="1"/>
</dbReference>
<comment type="caution">
    <text evidence="3">The sequence shown here is derived from an EMBL/GenBank/DDBJ whole genome shotgun (WGS) entry which is preliminary data.</text>
</comment>
<dbReference type="OrthoDB" id="6343797at2759"/>
<dbReference type="Proteomes" id="UP000801492">
    <property type="component" value="Unassembled WGS sequence"/>
</dbReference>
<dbReference type="GO" id="GO:0003676">
    <property type="term" value="F:nucleic acid binding"/>
    <property type="evidence" value="ECO:0007669"/>
    <property type="project" value="InterPro"/>
</dbReference>
<dbReference type="InterPro" id="IPR012337">
    <property type="entry name" value="RNaseH-like_sf"/>
</dbReference>
<name>A0A8K0GPL0_IGNLU</name>